<accession>A0AAT9P3X1</accession>
<dbReference type="AlphaFoldDB" id="A0AAT9P3X1"/>
<reference evidence="1" key="1">
    <citation type="submission" date="2021-07" db="EMBL/GenBank/DDBJ databases">
        <title>Prevalence and characterization of methicillin-resistant Macrococcus spp. in food producing animals and meat in Switzerland in 2019.</title>
        <authorList>
            <person name="Keller J.E."/>
            <person name="Schwendener S."/>
            <person name="Neuenschwander J."/>
            <person name="Overesch G."/>
            <person name="Perreten V."/>
        </authorList>
    </citation>
    <scope>NUCLEOTIDE SEQUENCE</scope>
    <source>
        <strain evidence="1">19Msa1099</strain>
    </source>
</reference>
<evidence type="ECO:0000313" key="1">
    <source>
        <dbReference type="EMBL" id="QYA32286.1"/>
    </source>
</evidence>
<name>A0AAT9P3X1_9STAP</name>
<proteinExistence type="predicted"/>
<gene>
    <name evidence="1" type="ORF">KYI10_07795</name>
</gene>
<organism evidence="1">
    <name type="scientific">Macrococcus psychrotolerans</name>
    <dbReference type="NCBI Taxonomy" id="3039389"/>
    <lineage>
        <taxon>Bacteria</taxon>
        <taxon>Bacillati</taxon>
        <taxon>Bacillota</taxon>
        <taxon>Bacilli</taxon>
        <taxon>Bacillales</taxon>
        <taxon>Staphylococcaceae</taxon>
        <taxon>Macrococcus</taxon>
    </lineage>
</organism>
<protein>
    <submittedName>
        <fullName evidence="1">Uncharacterized protein</fullName>
    </submittedName>
</protein>
<dbReference type="EMBL" id="CP079955">
    <property type="protein sequence ID" value="QYA32286.1"/>
    <property type="molecule type" value="Genomic_DNA"/>
</dbReference>
<sequence>MKHIKEWDLKNFNSPNIALYSDDKTIIICRHSSDNTFITLGLIEYKYTSDGNLITKSSDDYAWKLDADHKKEELTLDFKNPELNKLWK</sequence>